<dbReference type="PANTHER" id="PTHR30582:SF2">
    <property type="entry name" value="L,D-TRANSPEPTIDASE YCIB-RELATED"/>
    <property type="match status" value="1"/>
</dbReference>
<dbReference type="EC" id="2.-.-.-" evidence="9"/>
<keyword evidence="10" id="KW-1185">Reference proteome</keyword>
<feature type="domain" description="L,D-TPase catalytic" evidence="8">
    <location>
        <begin position="83"/>
        <end position="205"/>
    </location>
</feature>
<evidence type="ECO:0000256" key="4">
    <source>
        <dbReference type="ARBA" id="ARBA00022984"/>
    </source>
</evidence>
<feature type="active site" description="Nucleophile" evidence="6">
    <location>
        <position position="181"/>
    </location>
</feature>
<evidence type="ECO:0000259" key="8">
    <source>
        <dbReference type="PROSITE" id="PS52029"/>
    </source>
</evidence>
<dbReference type="Gene3D" id="2.40.440.10">
    <property type="entry name" value="L,D-transpeptidase catalytic domain-like"/>
    <property type="match status" value="1"/>
</dbReference>
<protein>
    <submittedName>
        <fullName evidence="9">L,D-transpeptidase</fullName>
        <ecNumber evidence="9">2.-.-.-</ecNumber>
    </submittedName>
</protein>
<keyword evidence="2 9" id="KW-0808">Transferase</keyword>
<keyword evidence="7" id="KW-0472">Membrane</keyword>
<comment type="pathway">
    <text evidence="1 6">Cell wall biogenesis; peptidoglycan biosynthesis.</text>
</comment>
<evidence type="ECO:0000256" key="5">
    <source>
        <dbReference type="ARBA" id="ARBA00023316"/>
    </source>
</evidence>
<dbReference type="EMBL" id="JBHSSF010000020">
    <property type="protein sequence ID" value="MFC6176875.1"/>
    <property type="molecule type" value="Genomic_DNA"/>
</dbReference>
<dbReference type="RefSeq" id="WP_137610716.1">
    <property type="nucleotide sequence ID" value="NZ_BJDF01000003.1"/>
</dbReference>
<evidence type="ECO:0000256" key="3">
    <source>
        <dbReference type="ARBA" id="ARBA00022960"/>
    </source>
</evidence>
<evidence type="ECO:0000313" key="9">
    <source>
        <dbReference type="EMBL" id="MFC6176875.1"/>
    </source>
</evidence>
<evidence type="ECO:0000256" key="2">
    <source>
        <dbReference type="ARBA" id="ARBA00022679"/>
    </source>
</evidence>
<evidence type="ECO:0000313" key="10">
    <source>
        <dbReference type="Proteomes" id="UP001596288"/>
    </source>
</evidence>
<dbReference type="Proteomes" id="UP001596288">
    <property type="component" value="Unassembled WGS sequence"/>
</dbReference>
<dbReference type="InterPro" id="IPR038063">
    <property type="entry name" value="Transpep_catalytic_dom"/>
</dbReference>
<keyword evidence="7" id="KW-1133">Transmembrane helix</keyword>
<dbReference type="Pfam" id="PF03734">
    <property type="entry name" value="YkuD"/>
    <property type="match status" value="1"/>
</dbReference>
<dbReference type="SUPFAM" id="SSF141523">
    <property type="entry name" value="L,D-transpeptidase catalytic domain-like"/>
    <property type="match status" value="1"/>
</dbReference>
<sequence length="205" mass="22772">MIKNKRIITAIIAIIGVLAIAIVAFAVNANSANSVEAESKTTKVSKSTKIVAKKAAANKKALDAWKHPSESKKYPDLDKHKDAYIEVSIPKQRVYIKENKDILYTMKAATGEKKSPTPKGTFQIQNRGDSFYNAESKEGANYWTSFKDWGVYLFHSVPTDKDGKYVEDEAHKLGKRSSHGCVRLTIPDAKWINSTVPDGMKVIVK</sequence>
<proteinExistence type="predicted"/>
<keyword evidence="5 6" id="KW-0961">Cell wall biogenesis/degradation</keyword>
<evidence type="ECO:0000256" key="6">
    <source>
        <dbReference type="PROSITE-ProRule" id="PRU01373"/>
    </source>
</evidence>
<reference evidence="10" key="1">
    <citation type="journal article" date="2019" name="Int. J. Syst. Evol. Microbiol.">
        <title>The Global Catalogue of Microorganisms (GCM) 10K type strain sequencing project: providing services to taxonomists for standard genome sequencing and annotation.</title>
        <authorList>
            <consortium name="The Broad Institute Genomics Platform"/>
            <consortium name="The Broad Institute Genome Sequencing Center for Infectious Disease"/>
            <person name="Wu L."/>
            <person name="Ma J."/>
        </authorList>
    </citation>
    <scope>NUCLEOTIDE SEQUENCE [LARGE SCALE GENOMIC DNA]</scope>
    <source>
        <strain evidence="10">CCM 8927</strain>
    </source>
</reference>
<dbReference type="GO" id="GO:0016740">
    <property type="term" value="F:transferase activity"/>
    <property type="evidence" value="ECO:0007669"/>
    <property type="project" value="UniProtKB-KW"/>
</dbReference>
<feature type="transmembrane region" description="Helical" evidence="7">
    <location>
        <begin position="7"/>
        <end position="27"/>
    </location>
</feature>
<evidence type="ECO:0000256" key="7">
    <source>
        <dbReference type="SAM" id="Phobius"/>
    </source>
</evidence>
<keyword evidence="7" id="KW-0812">Transmembrane</keyword>
<name>A0ABW1RLD7_9LACO</name>
<dbReference type="InterPro" id="IPR050979">
    <property type="entry name" value="LD-transpeptidase"/>
</dbReference>
<accession>A0ABW1RLD7</accession>
<feature type="active site" description="Proton donor/acceptor" evidence="6">
    <location>
        <position position="155"/>
    </location>
</feature>
<keyword evidence="3 6" id="KW-0133">Cell shape</keyword>
<keyword evidence="4 6" id="KW-0573">Peptidoglycan synthesis</keyword>
<dbReference type="PROSITE" id="PS52029">
    <property type="entry name" value="LD_TPASE"/>
    <property type="match status" value="1"/>
</dbReference>
<gene>
    <name evidence="9" type="ORF">ACFQAV_08480</name>
</gene>
<evidence type="ECO:0000256" key="1">
    <source>
        <dbReference type="ARBA" id="ARBA00004752"/>
    </source>
</evidence>
<dbReference type="InterPro" id="IPR005490">
    <property type="entry name" value="LD_TPept_cat_dom"/>
</dbReference>
<dbReference type="CDD" id="cd16913">
    <property type="entry name" value="YkuD_like"/>
    <property type="match status" value="1"/>
</dbReference>
<organism evidence="9 10">
    <name type="scientific">Companilactobacillus huachuanensis</name>
    <dbReference type="NCBI Taxonomy" id="2559914"/>
    <lineage>
        <taxon>Bacteria</taxon>
        <taxon>Bacillati</taxon>
        <taxon>Bacillota</taxon>
        <taxon>Bacilli</taxon>
        <taxon>Lactobacillales</taxon>
        <taxon>Lactobacillaceae</taxon>
        <taxon>Companilactobacillus</taxon>
    </lineage>
</organism>
<comment type="caution">
    <text evidence="9">The sequence shown here is derived from an EMBL/GenBank/DDBJ whole genome shotgun (WGS) entry which is preliminary data.</text>
</comment>
<dbReference type="PANTHER" id="PTHR30582">
    <property type="entry name" value="L,D-TRANSPEPTIDASE"/>
    <property type="match status" value="1"/>
</dbReference>